<feature type="coiled-coil region" evidence="3">
    <location>
        <begin position="127"/>
        <end position="154"/>
    </location>
</feature>
<feature type="region of interest" description="Disordered" evidence="4">
    <location>
        <begin position="854"/>
        <end position="896"/>
    </location>
</feature>
<dbReference type="GO" id="GO:0035267">
    <property type="term" value="C:NuA4 histone acetyltransferase complex"/>
    <property type="evidence" value="ECO:0007669"/>
    <property type="project" value="TreeGrafter"/>
</dbReference>
<dbReference type="Proteomes" id="UP000799779">
    <property type="component" value="Unassembled WGS sequence"/>
</dbReference>
<protein>
    <recommendedName>
        <fullName evidence="5">Bromo domain-containing protein</fullName>
    </recommendedName>
</protein>
<dbReference type="Gene3D" id="1.20.920.10">
    <property type="entry name" value="Bromodomain-like"/>
    <property type="match status" value="1"/>
</dbReference>
<feature type="compositionally biased region" description="Pro residues" evidence="4">
    <location>
        <begin position="312"/>
        <end position="322"/>
    </location>
</feature>
<feature type="region of interest" description="Disordered" evidence="4">
    <location>
        <begin position="75"/>
        <end position="109"/>
    </location>
</feature>
<feature type="compositionally biased region" description="Polar residues" evidence="4">
    <location>
        <begin position="230"/>
        <end position="242"/>
    </location>
</feature>
<feature type="compositionally biased region" description="Basic residues" evidence="4">
    <location>
        <begin position="683"/>
        <end position="697"/>
    </location>
</feature>
<feature type="compositionally biased region" description="Pro residues" evidence="4">
    <location>
        <begin position="417"/>
        <end position="427"/>
    </location>
</feature>
<feature type="compositionally biased region" description="Acidic residues" evidence="4">
    <location>
        <begin position="873"/>
        <end position="884"/>
    </location>
</feature>
<evidence type="ECO:0000313" key="7">
    <source>
        <dbReference type="Proteomes" id="UP000799779"/>
    </source>
</evidence>
<feature type="compositionally biased region" description="Pro residues" evidence="4">
    <location>
        <begin position="350"/>
        <end position="363"/>
    </location>
</feature>
<feature type="compositionally biased region" description="Basic and acidic residues" evidence="4">
    <location>
        <begin position="577"/>
        <end position="588"/>
    </location>
</feature>
<dbReference type="PROSITE" id="PS50014">
    <property type="entry name" value="BROMODOMAIN_2"/>
    <property type="match status" value="1"/>
</dbReference>
<feature type="compositionally biased region" description="Low complexity" evidence="4">
    <location>
        <begin position="262"/>
        <end position="271"/>
    </location>
</feature>
<feature type="compositionally biased region" description="Pro residues" evidence="4">
    <location>
        <begin position="272"/>
        <end position="294"/>
    </location>
</feature>
<keyword evidence="1 2" id="KW-0103">Bromodomain</keyword>
<feature type="compositionally biased region" description="Basic and acidic residues" evidence="4">
    <location>
        <begin position="862"/>
        <end position="872"/>
    </location>
</feature>
<accession>A0A6A5WJ62</accession>
<dbReference type="InterPro" id="IPR036427">
    <property type="entry name" value="Bromodomain-like_sf"/>
</dbReference>
<feature type="compositionally biased region" description="Basic and acidic residues" evidence="4">
    <location>
        <begin position="215"/>
        <end position="227"/>
    </location>
</feature>
<keyword evidence="7" id="KW-1185">Reference proteome</keyword>
<evidence type="ECO:0000313" key="6">
    <source>
        <dbReference type="EMBL" id="KAF1999165.1"/>
    </source>
</evidence>
<organism evidence="6 7">
    <name type="scientific">Amniculicola lignicola CBS 123094</name>
    <dbReference type="NCBI Taxonomy" id="1392246"/>
    <lineage>
        <taxon>Eukaryota</taxon>
        <taxon>Fungi</taxon>
        <taxon>Dikarya</taxon>
        <taxon>Ascomycota</taxon>
        <taxon>Pezizomycotina</taxon>
        <taxon>Dothideomycetes</taxon>
        <taxon>Pleosporomycetidae</taxon>
        <taxon>Pleosporales</taxon>
        <taxon>Amniculicolaceae</taxon>
        <taxon>Amniculicola</taxon>
    </lineage>
</organism>
<dbReference type="PANTHER" id="PTHR15398">
    <property type="entry name" value="BROMODOMAIN-CONTAINING PROTEIN 8"/>
    <property type="match status" value="1"/>
</dbReference>
<feature type="compositionally biased region" description="Basic and acidic residues" evidence="4">
    <location>
        <begin position="155"/>
        <end position="165"/>
    </location>
</feature>
<feature type="compositionally biased region" description="Polar residues" evidence="4">
    <location>
        <begin position="98"/>
        <end position="109"/>
    </location>
</feature>
<reference evidence="6" key="1">
    <citation type="journal article" date="2020" name="Stud. Mycol.">
        <title>101 Dothideomycetes genomes: a test case for predicting lifestyles and emergence of pathogens.</title>
        <authorList>
            <person name="Haridas S."/>
            <person name="Albert R."/>
            <person name="Binder M."/>
            <person name="Bloem J."/>
            <person name="Labutti K."/>
            <person name="Salamov A."/>
            <person name="Andreopoulos B."/>
            <person name="Baker S."/>
            <person name="Barry K."/>
            <person name="Bills G."/>
            <person name="Bluhm B."/>
            <person name="Cannon C."/>
            <person name="Castanera R."/>
            <person name="Culley D."/>
            <person name="Daum C."/>
            <person name="Ezra D."/>
            <person name="Gonzalez J."/>
            <person name="Henrissat B."/>
            <person name="Kuo A."/>
            <person name="Liang C."/>
            <person name="Lipzen A."/>
            <person name="Lutzoni F."/>
            <person name="Magnuson J."/>
            <person name="Mondo S."/>
            <person name="Nolan M."/>
            <person name="Ohm R."/>
            <person name="Pangilinan J."/>
            <person name="Park H.-J."/>
            <person name="Ramirez L."/>
            <person name="Alfaro M."/>
            <person name="Sun H."/>
            <person name="Tritt A."/>
            <person name="Yoshinaga Y."/>
            <person name="Zwiers L.-H."/>
            <person name="Turgeon B."/>
            <person name="Goodwin S."/>
            <person name="Spatafora J."/>
            <person name="Crous P."/>
            <person name="Grigoriev I."/>
        </authorList>
    </citation>
    <scope>NUCLEOTIDE SEQUENCE</scope>
    <source>
        <strain evidence="6">CBS 123094</strain>
    </source>
</reference>
<feature type="compositionally biased region" description="Low complexity" evidence="4">
    <location>
        <begin position="173"/>
        <end position="183"/>
    </location>
</feature>
<dbReference type="PANTHER" id="PTHR15398:SF4">
    <property type="entry name" value="BROMODOMAIN-CONTAINING PROTEIN 8 ISOFORM X1"/>
    <property type="match status" value="1"/>
</dbReference>
<name>A0A6A5WJ62_9PLEO</name>
<feature type="compositionally biased region" description="Pro residues" evidence="4">
    <location>
        <begin position="184"/>
        <end position="193"/>
    </location>
</feature>
<feature type="region of interest" description="Disordered" evidence="4">
    <location>
        <begin position="155"/>
        <end position="717"/>
    </location>
</feature>
<sequence>MNTSLTAYTPLESLLLFQSLAWHGVDSHIFSRISDQLKKNPHITAHERFESGRLSPDALRNFYLQLLTEEIRSEVQDGARNGDGQNGDVRVTRKRKAQSPSLPTVQEAAQQTHLIPGLVAKLYARYRTHITNQIRDDESRYDRLQKELDEIKQGHWDEKLRERANGKSPAQRSPSLSKKSPLPHQKPLPPSPSPLAAGREGSRQKTPLRASTPDGTRDEKPVVEELQKPQLPTNGHSQTEAPLQSGPGPSPRKKQPVSSRRGAPSTAQPAPGTTPPLPQGQPPQALVPPPPAGLYPPNANYNGSPTHVHRSPYPPPSGPTPHPQALQGMPINPHAQAHPLPQGQPHSFHAPPPGTQNQPPPLHPHGGNGAPQFPPPPGQPSPFSPTQQRFPGPPGPFSPGSQSPSVPTTQQQRNAYPPFPGQQPYPSPQQHGPVGQPPPQSGFMLPPFQVSPQDPARTQQQPLPQFPQVTTPVHPRLLAPSTRGGPGSAPGRSLPPPIHPPTYSARGSMSTPSGIRTPYSGQGTPRSAKTLWKATILQFPTPSTIHPPVDPISDDDETPKESPPKAKTTRKSRAKPKAKEKEPEREPEAIPDIVEETVPEMETRSGRPLRKVASRRARPGSIASSQADRSTRGRSRSQSVISHTETVAADNESQAGFRVKSERETSVDAMVEDIAPTPSGPSTRRRAGAATGKRKRARESSPAESEDQPHTPGLQTSKIVIAPRHFSRMCNPIMNDIGSHKHASTFTTAVKAKDAEGYYEIIKRPTDLRSINKAVTVGAKVVAAHALDTPAGSPGGGGGMVELPPTQDTMPPKAIVNSAQLEKELMRMFVNAVMFNSGEEGVVEDAREMFESVQQSVSNWRSAERGRGRAEVEDTPGEEGTVEESVEKVGSKRRKV</sequence>
<feature type="compositionally biased region" description="Polar residues" evidence="4">
    <location>
        <begin position="450"/>
        <end position="471"/>
    </location>
</feature>
<feature type="compositionally biased region" description="Low complexity" evidence="4">
    <location>
        <begin position="398"/>
        <end position="412"/>
    </location>
</feature>
<feature type="compositionally biased region" description="Pro residues" evidence="4">
    <location>
        <begin position="372"/>
        <end position="383"/>
    </location>
</feature>
<dbReference type="GO" id="GO:0006325">
    <property type="term" value="P:chromatin organization"/>
    <property type="evidence" value="ECO:0007669"/>
    <property type="project" value="UniProtKB-ARBA"/>
</dbReference>
<dbReference type="InterPro" id="IPR001487">
    <property type="entry name" value="Bromodomain"/>
</dbReference>
<feature type="domain" description="Bromo" evidence="5">
    <location>
        <begin position="738"/>
        <end position="843"/>
    </location>
</feature>
<dbReference type="EMBL" id="ML977598">
    <property type="protein sequence ID" value="KAF1999165.1"/>
    <property type="molecule type" value="Genomic_DNA"/>
</dbReference>
<feature type="compositionally biased region" description="Polar residues" evidence="4">
    <location>
        <begin position="505"/>
        <end position="527"/>
    </location>
</feature>
<evidence type="ECO:0000259" key="5">
    <source>
        <dbReference type="PROSITE" id="PS50014"/>
    </source>
</evidence>
<dbReference type="Pfam" id="PF00439">
    <property type="entry name" value="Bromodomain"/>
    <property type="match status" value="1"/>
</dbReference>
<feature type="compositionally biased region" description="Basic residues" evidence="4">
    <location>
        <begin position="567"/>
        <end position="576"/>
    </location>
</feature>
<keyword evidence="3" id="KW-0175">Coiled coil</keyword>
<dbReference type="OrthoDB" id="21449at2759"/>
<gene>
    <name evidence="6" type="ORF">P154DRAFT_523560</name>
</gene>
<evidence type="ECO:0000256" key="3">
    <source>
        <dbReference type="SAM" id="Coils"/>
    </source>
</evidence>
<dbReference type="AlphaFoldDB" id="A0A6A5WJ62"/>
<feature type="compositionally biased region" description="Polar residues" evidence="4">
    <location>
        <begin position="636"/>
        <end position="645"/>
    </location>
</feature>
<evidence type="ECO:0000256" key="4">
    <source>
        <dbReference type="SAM" id="MobiDB-lite"/>
    </source>
</evidence>
<evidence type="ECO:0000256" key="2">
    <source>
        <dbReference type="PROSITE-ProRule" id="PRU00035"/>
    </source>
</evidence>
<dbReference type="SUPFAM" id="SSF47370">
    <property type="entry name" value="Bromodomain"/>
    <property type="match status" value="1"/>
</dbReference>
<feature type="compositionally biased region" description="Basic residues" evidence="4">
    <location>
        <begin position="607"/>
        <end position="618"/>
    </location>
</feature>
<proteinExistence type="predicted"/>
<evidence type="ECO:0000256" key="1">
    <source>
        <dbReference type="ARBA" id="ARBA00023117"/>
    </source>
</evidence>